<dbReference type="RefSeq" id="WP_197482289.1">
    <property type="nucleotide sequence ID" value="NZ_KQ968725.1"/>
</dbReference>
<dbReference type="Proteomes" id="UP000070319">
    <property type="component" value="Unassembled WGS sequence"/>
</dbReference>
<evidence type="ECO:0000313" key="3">
    <source>
        <dbReference type="EMBL" id="KXT45627.1"/>
    </source>
</evidence>
<evidence type="ECO:0000259" key="2">
    <source>
        <dbReference type="Pfam" id="PF02837"/>
    </source>
</evidence>
<dbReference type="EMBL" id="LTDF01000136">
    <property type="protein sequence ID" value="KXT45627.1"/>
    <property type="molecule type" value="Genomic_DNA"/>
</dbReference>
<dbReference type="GO" id="GO:0004553">
    <property type="term" value="F:hydrolase activity, hydrolyzing O-glycosyl compounds"/>
    <property type="evidence" value="ECO:0007669"/>
    <property type="project" value="InterPro"/>
</dbReference>
<sequence>MKQLLIIPISCLLLFLVLGGCTSAERVTDNRRQDFTADWTFHLGDDSAASRPDYDDTAWRILHLPHDWAIEGEFSKDNPSGTGGGALPGGIGWYRKTFTVDKADEGKRLYIDFDGVYMNSEVFINGHSLGVRPYGYVSFSYDLTPHIKWGGKNVVAVRVDNAEQPNSRWYSGCGIYRNVWLSKLNPVHIAQWGTFITAQDVSKN</sequence>
<accession>A0A139L2F0</accession>
<dbReference type="PANTHER" id="PTHR42732">
    <property type="entry name" value="BETA-GALACTOSIDASE"/>
    <property type="match status" value="1"/>
</dbReference>
<dbReference type="InterPro" id="IPR006104">
    <property type="entry name" value="Glyco_hydro_2_N"/>
</dbReference>
<dbReference type="Gene3D" id="2.60.120.260">
    <property type="entry name" value="Galactose-binding domain-like"/>
    <property type="match status" value="1"/>
</dbReference>
<name>A0A139L2F0_9BACE</name>
<comment type="caution">
    <text evidence="3">The sequence shown here is derived from an EMBL/GenBank/DDBJ whole genome shotgun (WGS) entry which is preliminary data.</text>
</comment>
<protein>
    <submittedName>
        <fullName evidence="3">Glycosyl hydrolase family 2, sugar binding domain protein</fullName>
    </submittedName>
</protein>
<gene>
    <name evidence="3" type="ORF">HMPREF2531_03478</name>
</gene>
<keyword evidence="3" id="KW-0378">Hydrolase</keyword>
<dbReference type="Pfam" id="PF02837">
    <property type="entry name" value="Glyco_hydro_2_N"/>
    <property type="match status" value="1"/>
</dbReference>
<dbReference type="AlphaFoldDB" id="A0A139L2F0"/>
<proteinExistence type="inferred from homology"/>
<evidence type="ECO:0000313" key="4">
    <source>
        <dbReference type="Proteomes" id="UP000070319"/>
    </source>
</evidence>
<comment type="similarity">
    <text evidence="1">Belongs to the glycosyl hydrolase 2 family.</text>
</comment>
<dbReference type="GO" id="GO:0005975">
    <property type="term" value="P:carbohydrate metabolic process"/>
    <property type="evidence" value="ECO:0007669"/>
    <property type="project" value="InterPro"/>
</dbReference>
<reference evidence="3 4" key="1">
    <citation type="submission" date="2016-02" db="EMBL/GenBank/DDBJ databases">
        <authorList>
            <person name="Wen L."/>
            <person name="He K."/>
            <person name="Yang H."/>
        </authorList>
    </citation>
    <scope>NUCLEOTIDE SEQUENCE [LARGE SCALE GENOMIC DNA]</scope>
    <source>
        <strain evidence="3 4">KLE1704</strain>
    </source>
</reference>
<feature type="non-terminal residue" evidence="3">
    <location>
        <position position="204"/>
    </location>
</feature>
<organism evidence="3">
    <name type="scientific">Bacteroides intestinalis</name>
    <dbReference type="NCBI Taxonomy" id="329854"/>
    <lineage>
        <taxon>Bacteria</taxon>
        <taxon>Pseudomonadati</taxon>
        <taxon>Bacteroidota</taxon>
        <taxon>Bacteroidia</taxon>
        <taxon>Bacteroidales</taxon>
        <taxon>Bacteroidaceae</taxon>
        <taxon>Bacteroides</taxon>
    </lineage>
</organism>
<dbReference type="PANTHER" id="PTHR42732:SF1">
    <property type="entry name" value="BETA-MANNOSIDASE"/>
    <property type="match status" value="1"/>
</dbReference>
<dbReference type="SUPFAM" id="SSF49785">
    <property type="entry name" value="Galactose-binding domain-like"/>
    <property type="match status" value="1"/>
</dbReference>
<dbReference type="InterPro" id="IPR008979">
    <property type="entry name" value="Galactose-bd-like_sf"/>
</dbReference>
<dbReference type="PATRIC" id="fig|329854.7.peg.3544"/>
<dbReference type="PROSITE" id="PS51257">
    <property type="entry name" value="PROKAR_LIPOPROTEIN"/>
    <property type="match status" value="1"/>
</dbReference>
<evidence type="ECO:0000256" key="1">
    <source>
        <dbReference type="ARBA" id="ARBA00007401"/>
    </source>
</evidence>
<feature type="domain" description="Glycosyl hydrolases family 2 sugar binding" evidence="2">
    <location>
        <begin position="90"/>
        <end position="183"/>
    </location>
</feature>
<dbReference type="InterPro" id="IPR051913">
    <property type="entry name" value="GH2_Domain-Containing"/>
</dbReference>